<dbReference type="STRING" id="1795832.A7Q00_01115"/>
<comment type="caution">
    <text evidence="1">The sequence shown here is derived from an EMBL/GenBank/DDBJ whole genome shotgun (WGS) entry which is preliminary data.</text>
</comment>
<keyword evidence="2" id="KW-1185">Reference proteome</keyword>
<dbReference type="AlphaFoldDB" id="A0A1B6W1E9"/>
<protein>
    <submittedName>
        <fullName evidence="1">Uncharacterized protein</fullName>
    </submittedName>
</protein>
<proteinExistence type="predicted"/>
<gene>
    <name evidence="1" type="ORF">A7Q00_01115</name>
</gene>
<accession>A0A1B6W1E9</accession>
<evidence type="ECO:0000313" key="2">
    <source>
        <dbReference type="Proteomes" id="UP000077726"/>
    </source>
</evidence>
<dbReference type="EMBL" id="LXSQ01000004">
    <property type="protein sequence ID" value="OAM44544.1"/>
    <property type="molecule type" value="Genomic_DNA"/>
</dbReference>
<evidence type="ECO:0000313" key="1">
    <source>
        <dbReference type="EMBL" id="OAM44544.1"/>
    </source>
</evidence>
<sequence>MPYCLCRLPPAYLNRHLPIRRHEEQPPETQPALPKTCTPAENMAGYLKILHERETMFQVAFSFAGRRCA</sequence>
<organism evidence="1 2">
    <name type="scientific">Eikenella halliae</name>
    <dbReference type="NCBI Taxonomy" id="1795832"/>
    <lineage>
        <taxon>Bacteria</taxon>
        <taxon>Pseudomonadati</taxon>
        <taxon>Pseudomonadota</taxon>
        <taxon>Betaproteobacteria</taxon>
        <taxon>Neisseriales</taxon>
        <taxon>Neisseriaceae</taxon>
        <taxon>Eikenella</taxon>
    </lineage>
</organism>
<dbReference type="Proteomes" id="UP000077726">
    <property type="component" value="Unassembled WGS sequence"/>
</dbReference>
<name>A0A1B6W1E9_9NEIS</name>
<reference evidence="2" key="1">
    <citation type="submission" date="2016-05" db="EMBL/GenBank/DDBJ databases">
        <title>Draft genome of Corynebacterium afermentans subsp. afermentans LCDC 88199T.</title>
        <authorList>
            <person name="Bernier A.-M."/>
            <person name="Bernard K."/>
        </authorList>
    </citation>
    <scope>NUCLEOTIDE SEQUENCE [LARGE SCALE GENOMIC DNA]</scope>
    <source>
        <strain evidence="2">NML130454</strain>
    </source>
</reference>